<organism evidence="1 2">
    <name type="scientific">Bauhinia variegata</name>
    <name type="common">Purple orchid tree</name>
    <name type="synonym">Phanera variegata</name>
    <dbReference type="NCBI Taxonomy" id="167791"/>
    <lineage>
        <taxon>Eukaryota</taxon>
        <taxon>Viridiplantae</taxon>
        <taxon>Streptophyta</taxon>
        <taxon>Embryophyta</taxon>
        <taxon>Tracheophyta</taxon>
        <taxon>Spermatophyta</taxon>
        <taxon>Magnoliopsida</taxon>
        <taxon>eudicotyledons</taxon>
        <taxon>Gunneridae</taxon>
        <taxon>Pentapetalae</taxon>
        <taxon>rosids</taxon>
        <taxon>fabids</taxon>
        <taxon>Fabales</taxon>
        <taxon>Fabaceae</taxon>
        <taxon>Cercidoideae</taxon>
        <taxon>Cercideae</taxon>
        <taxon>Bauhiniinae</taxon>
        <taxon>Bauhinia</taxon>
    </lineage>
</organism>
<reference evidence="1 2" key="1">
    <citation type="journal article" date="2022" name="DNA Res.">
        <title>Chromosomal-level genome assembly of the orchid tree Bauhinia variegata (Leguminosae; Cercidoideae) supports the allotetraploid origin hypothesis of Bauhinia.</title>
        <authorList>
            <person name="Zhong Y."/>
            <person name="Chen Y."/>
            <person name="Zheng D."/>
            <person name="Pang J."/>
            <person name="Liu Y."/>
            <person name="Luo S."/>
            <person name="Meng S."/>
            <person name="Qian L."/>
            <person name="Wei D."/>
            <person name="Dai S."/>
            <person name="Zhou R."/>
        </authorList>
    </citation>
    <scope>NUCLEOTIDE SEQUENCE [LARGE SCALE GENOMIC DNA]</scope>
    <source>
        <strain evidence="1">BV-YZ2020</strain>
    </source>
</reference>
<comment type="caution">
    <text evidence="1">The sequence shown here is derived from an EMBL/GenBank/DDBJ whole genome shotgun (WGS) entry which is preliminary data.</text>
</comment>
<gene>
    <name evidence="1" type="ORF">L6164_012565</name>
</gene>
<dbReference type="EMBL" id="CM039430">
    <property type="protein sequence ID" value="KAI4345440.1"/>
    <property type="molecule type" value="Genomic_DNA"/>
</dbReference>
<proteinExistence type="predicted"/>
<sequence>MTRYDRDIVSWTSMIIAYVENAPGHHALQLFREFNHLSLGSPSHFMLSSAINACARLGSLGSGKITHGVVIHLGYDVNVVISSALVEMYCKCGSVVYSNKVFKRITNPSVITFSSMIFGAANCGHGILSLEHFQEMIDKRIKPNNVTFVAILHACASLGSLVSGKITHGVVTRLGYDADEVISSALVDMYGKCGSVDYSNKVFRRIPNPSVIDFTSMIASAARCGHGILSLELFQEMIDKGIKPDVTTFAAVLHACASLGILGFGEIIHGMVIRLGYDAEMHLWTCMANVVMSTSQTRYLGESFILQQLILIQ</sequence>
<evidence type="ECO:0000313" key="2">
    <source>
        <dbReference type="Proteomes" id="UP000828941"/>
    </source>
</evidence>
<name>A0ACB9PFM3_BAUVA</name>
<protein>
    <submittedName>
        <fullName evidence="1">Uncharacterized protein</fullName>
    </submittedName>
</protein>
<dbReference type="Proteomes" id="UP000828941">
    <property type="component" value="Chromosome 5"/>
</dbReference>
<accession>A0ACB9PFM3</accession>
<evidence type="ECO:0000313" key="1">
    <source>
        <dbReference type="EMBL" id="KAI4345440.1"/>
    </source>
</evidence>
<keyword evidence="2" id="KW-1185">Reference proteome</keyword>